<evidence type="ECO:0000256" key="9">
    <source>
        <dbReference type="SAM" id="Phobius"/>
    </source>
</evidence>
<keyword evidence="6 12" id="KW-0418">Kinase</keyword>
<accession>A0A2T0RLF8</accession>
<feature type="transmembrane region" description="Helical" evidence="9">
    <location>
        <begin position="97"/>
        <end position="116"/>
    </location>
</feature>
<feature type="transmembrane region" description="Helical" evidence="9">
    <location>
        <begin position="128"/>
        <end position="145"/>
    </location>
</feature>
<sequence>MDPLLAAAFTALAFVPWMATMGSQFGDLPQRPADAFALVLVLAQTVPLAVRTRWPAACLAVVGTSWALYQAFAYPPQFSTVTVYLAIYSVAAHQRRFRAAIAITLVAAYAVLALIVHRLGSPSDPADLAGFALMLSPLWVLGAYVRRHRADEVARRQRAEAAATAEERARIARELHDVVTHHVTAIVVQADAARMVAAPEVAGPALATIEDTGRRALSELRALLDVLEEPRSIRDLVERNAQPATLVEDADLRSLPATVQLVAYRVVQEGLTNAAKYAAGQRTAVRVSRGEDDVRVEVTNPAGTAIGGLSGGRGLSGLRDRVGALGGSVSAAPLPDGGFRLHARIPT</sequence>
<dbReference type="InterPro" id="IPR055558">
    <property type="entry name" value="DUF7134"/>
</dbReference>
<evidence type="ECO:0000256" key="8">
    <source>
        <dbReference type="ARBA" id="ARBA00023012"/>
    </source>
</evidence>
<dbReference type="SUPFAM" id="SSF55874">
    <property type="entry name" value="ATPase domain of HSP90 chaperone/DNA topoisomerase II/histidine kinase"/>
    <property type="match status" value="1"/>
</dbReference>
<dbReference type="CDD" id="cd16917">
    <property type="entry name" value="HATPase_UhpB-NarQ-NarX-like"/>
    <property type="match status" value="1"/>
</dbReference>
<evidence type="ECO:0000313" key="12">
    <source>
        <dbReference type="EMBL" id="PRY21943.1"/>
    </source>
</evidence>
<keyword evidence="8" id="KW-0902">Two-component regulatory system</keyword>
<keyword evidence="13" id="KW-1185">Reference proteome</keyword>
<dbReference type="InterPro" id="IPR036890">
    <property type="entry name" value="HATPase_C_sf"/>
</dbReference>
<gene>
    <name evidence="12" type="ORF">CLV70_1188</name>
</gene>
<evidence type="ECO:0000256" key="3">
    <source>
        <dbReference type="ARBA" id="ARBA00022553"/>
    </source>
</evidence>
<dbReference type="EC" id="2.7.13.3" evidence="2"/>
<dbReference type="Pfam" id="PF07730">
    <property type="entry name" value="HisKA_3"/>
    <property type="match status" value="1"/>
</dbReference>
<evidence type="ECO:0000259" key="11">
    <source>
        <dbReference type="Pfam" id="PF23539"/>
    </source>
</evidence>
<keyword evidence="4" id="KW-0808">Transferase</keyword>
<keyword evidence="9" id="KW-0812">Transmembrane</keyword>
<evidence type="ECO:0000256" key="2">
    <source>
        <dbReference type="ARBA" id="ARBA00012438"/>
    </source>
</evidence>
<comment type="caution">
    <text evidence="12">The sequence shown here is derived from an EMBL/GenBank/DDBJ whole genome shotgun (WGS) entry which is preliminary data.</text>
</comment>
<evidence type="ECO:0000256" key="5">
    <source>
        <dbReference type="ARBA" id="ARBA00022741"/>
    </source>
</evidence>
<dbReference type="Gene3D" id="1.20.5.1930">
    <property type="match status" value="1"/>
</dbReference>
<feature type="domain" description="Signal transduction histidine kinase subgroup 3 dimerisation and phosphoacceptor" evidence="10">
    <location>
        <begin position="167"/>
        <end position="230"/>
    </location>
</feature>
<feature type="domain" description="DUF7134" evidence="11">
    <location>
        <begin position="6"/>
        <end position="149"/>
    </location>
</feature>
<organism evidence="12 13">
    <name type="scientific">Pseudosporangium ferrugineum</name>
    <dbReference type="NCBI Taxonomy" id="439699"/>
    <lineage>
        <taxon>Bacteria</taxon>
        <taxon>Bacillati</taxon>
        <taxon>Actinomycetota</taxon>
        <taxon>Actinomycetes</taxon>
        <taxon>Micromonosporales</taxon>
        <taxon>Micromonosporaceae</taxon>
        <taxon>Pseudosporangium</taxon>
    </lineage>
</organism>
<dbReference type="PANTHER" id="PTHR24421:SF10">
    <property type="entry name" value="NITRATE_NITRITE SENSOR PROTEIN NARQ"/>
    <property type="match status" value="1"/>
</dbReference>
<dbReference type="GO" id="GO:0005524">
    <property type="term" value="F:ATP binding"/>
    <property type="evidence" value="ECO:0007669"/>
    <property type="project" value="UniProtKB-KW"/>
</dbReference>
<reference evidence="12 13" key="1">
    <citation type="submission" date="2018-03" db="EMBL/GenBank/DDBJ databases">
        <title>Genomic Encyclopedia of Archaeal and Bacterial Type Strains, Phase II (KMG-II): from individual species to whole genera.</title>
        <authorList>
            <person name="Goeker M."/>
        </authorList>
    </citation>
    <scope>NUCLEOTIDE SEQUENCE [LARGE SCALE GENOMIC DNA]</scope>
    <source>
        <strain evidence="12 13">DSM 45348</strain>
    </source>
</reference>
<evidence type="ECO:0000313" key="13">
    <source>
        <dbReference type="Proteomes" id="UP000239209"/>
    </source>
</evidence>
<protein>
    <recommendedName>
        <fullName evidence="2">histidine kinase</fullName>
        <ecNumber evidence="2">2.7.13.3</ecNumber>
    </recommendedName>
</protein>
<dbReference type="OrthoDB" id="227596at2"/>
<dbReference type="EMBL" id="PVZG01000018">
    <property type="protein sequence ID" value="PRY21943.1"/>
    <property type="molecule type" value="Genomic_DNA"/>
</dbReference>
<dbReference type="AlphaFoldDB" id="A0A2T0RLF8"/>
<proteinExistence type="predicted"/>
<keyword evidence="9" id="KW-0472">Membrane</keyword>
<dbReference type="GO" id="GO:0000155">
    <property type="term" value="F:phosphorelay sensor kinase activity"/>
    <property type="evidence" value="ECO:0007669"/>
    <property type="project" value="InterPro"/>
</dbReference>
<dbReference type="Gene3D" id="3.30.565.10">
    <property type="entry name" value="Histidine kinase-like ATPase, C-terminal domain"/>
    <property type="match status" value="1"/>
</dbReference>
<dbReference type="Pfam" id="PF23539">
    <property type="entry name" value="DUF7134"/>
    <property type="match status" value="1"/>
</dbReference>
<comment type="catalytic activity">
    <reaction evidence="1">
        <text>ATP + protein L-histidine = ADP + protein N-phospho-L-histidine.</text>
        <dbReference type="EC" id="2.7.13.3"/>
    </reaction>
</comment>
<keyword evidence="5" id="KW-0547">Nucleotide-binding</keyword>
<name>A0A2T0RLF8_9ACTN</name>
<dbReference type="GO" id="GO:0046983">
    <property type="term" value="F:protein dimerization activity"/>
    <property type="evidence" value="ECO:0007669"/>
    <property type="project" value="InterPro"/>
</dbReference>
<dbReference type="PANTHER" id="PTHR24421">
    <property type="entry name" value="NITRATE/NITRITE SENSOR PROTEIN NARX-RELATED"/>
    <property type="match status" value="1"/>
</dbReference>
<keyword evidence="3" id="KW-0597">Phosphoprotein</keyword>
<keyword evidence="9" id="KW-1133">Transmembrane helix</keyword>
<evidence type="ECO:0000256" key="7">
    <source>
        <dbReference type="ARBA" id="ARBA00022840"/>
    </source>
</evidence>
<feature type="transmembrane region" description="Helical" evidence="9">
    <location>
        <begin position="32"/>
        <end position="50"/>
    </location>
</feature>
<evidence type="ECO:0000256" key="1">
    <source>
        <dbReference type="ARBA" id="ARBA00000085"/>
    </source>
</evidence>
<evidence type="ECO:0000256" key="6">
    <source>
        <dbReference type="ARBA" id="ARBA00022777"/>
    </source>
</evidence>
<dbReference type="InterPro" id="IPR050482">
    <property type="entry name" value="Sensor_HK_TwoCompSys"/>
</dbReference>
<dbReference type="Proteomes" id="UP000239209">
    <property type="component" value="Unassembled WGS sequence"/>
</dbReference>
<dbReference type="InterPro" id="IPR011712">
    <property type="entry name" value="Sig_transdc_His_kin_sub3_dim/P"/>
</dbReference>
<evidence type="ECO:0000256" key="4">
    <source>
        <dbReference type="ARBA" id="ARBA00022679"/>
    </source>
</evidence>
<evidence type="ECO:0000259" key="10">
    <source>
        <dbReference type="Pfam" id="PF07730"/>
    </source>
</evidence>
<keyword evidence="7" id="KW-0067">ATP-binding</keyword>
<dbReference type="GO" id="GO:0016020">
    <property type="term" value="C:membrane"/>
    <property type="evidence" value="ECO:0007669"/>
    <property type="project" value="InterPro"/>
</dbReference>